<feature type="transmembrane region" description="Helical" evidence="8">
    <location>
        <begin position="198"/>
        <end position="218"/>
    </location>
</feature>
<keyword evidence="3" id="KW-0813">Transport</keyword>
<dbReference type="InParanoid" id="E4UN59"/>
<dbReference type="EMBL" id="DS989823">
    <property type="protein sequence ID" value="EFR00361.1"/>
    <property type="molecule type" value="Genomic_DNA"/>
</dbReference>
<dbReference type="PANTHER" id="PTHR23501:SF12">
    <property type="entry name" value="MAJOR FACILITATOR SUPERFAMILY (MFS) PROFILE DOMAIN-CONTAINING PROTEIN-RELATED"/>
    <property type="match status" value="1"/>
</dbReference>
<feature type="transmembrane region" description="Helical" evidence="8">
    <location>
        <begin position="341"/>
        <end position="362"/>
    </location>
</feature>
<feature type="transmembrane region" description="Helical" evidence="8">
    <location>
        <begin position="230"/>
        <end position="250"/>
    </location>
</feature>
<proteinExistence type="inferred from homology"/>
<feature type="compositionally biased region" description="Basic and acidic residues" evidence="7">
    <location>
        <begin position="19"/>
        <end position="37"/>
    </location>
</feature>
<evidence type="ECO:0000259" key="9">
    <source>
        <dbReference type="PROSITE" id="PS50850"/>
    </source>
</evidence>
<feature type="transmembrane region" description="Helical" evidence="8">
    <location>
        <begin position="549"/>
        <end position="567"/>
    </location>
</feature>
<feature type="transmembrane region" description="Helical" evidence="8">
    <location>
        <begin position="166"/>
        <end position="191"/>
    </location>
</feature>
<dbReference type="SUPFAM" id="SSF103473">
    <property type="entry name" value="MFS general substrate transporter"/>
    <property type="match status" value="1"/>
</dbReference>
<evidence type="ECO:0000256" key="3">
    <source>
        <dbReference type="ARBA" id="ARBA00022448"/>
    </source>
</evidence>
<dbReference type="AlphaFoldDB" id="E4UN59"/>
<dbReference type="PROSITE" id="PS50850">
    <property type="entry name" value="MFS"/>
    <property type="match status" value="1"/>
</dbReference>
<dbReference type="PANTHER" id="PTHR23501">
    <property type="entry name" value="MAJOR FACILITATOR SUPERFAMILY"/>
    <property type="match status" value="1"/>
</dbReference>
<feature type="region of interest" description="Disordered" evidence="7">
    <location>
        <begin position="1"/>
        <end position="66"/>
    </location>
</feature>
<dbReference type="RefSeq" id="XP_003175843.1">
    <property type="nucleotide sequence ID" value="XM_003175795.1"/>
</dbReference>
<dbReference type="GO" id="GO:0022857">
    <property type="term" value="F:transmembrane transporter activity"/>
    <property type="evidence" value="ECO:0007669"/>
    <property type="project" value="InterPro"/>
</dbReference>
<feature type="transmembrane region" description="Helical" evidence="8">
    <location>
        <begin position="406"/>
        <end position="424"/>
    </location>
</feature>
<dbReference type="GO" id="GO:0005886">
    <property type="term" value="C:plasma membrane"/>
    <property type="evidence" value="ECO:0007669"/>
    <property type="project" value="TreeGrafter"/>
</dbReference>
<dbReference type="OMA" id="LLMRFEK"/>
<dbReference type="InterPro" id="IPR036259">
    <property type="entry name" value="MFS_trans_sf"/>
</dbReference>
<evidence type="ECO:0000256" key="1">
    <source>
        <dbReference type="ARBA" id="ARBA00004141"/>
    </source>
</evidence>
<dbReference type="HOGENOM" id="CLU_000960_22_1_1"/>
<evidence type="ECO:0000256" key="8">
    <source>
        <dbReference type="SAM" id="Phobius"/>
    </source>
</evidence>
<dbReference type="VEuPathDB" id="FungiDB:MGYG_03363"/>
<reference evidence="11" key="1">
    <citation type="journal article" date="2012" name="MBio">
        <title>Comparative genome analysis of Trichophyton rubrum and related dermatophytes reveals candidate genes involved in infection.</title>
        <authorList>
            <person name="Martinez D.A."/>
            <person name="Oliver B.G."/>
            <person name="Graeser Y."/>
            <person name="Goldberg J.M."/>
            <person name="Li W."/>
            <person name="Martinez-Rossi N.M."/>
            <person name="Monod M."/>
            <person name="Shelest E."/>
            <person name="Barton R.C."/>
            <person name="Birch E."/>
            <person name="Brakhage A.A."/>
            <person name="Chen Z."/>
            <person name="Gurr S.J."/>
            <person name="Heiman D."/>
            <person name="Heitman J."/>
            <person name="Kosti I."/>
            <person name="Rossi A."/>
            <person name="Saif S."/>
            <person name="Samalova M."/>
            <person name="Saunders C.W."/>
            <person name="Shea T."/>
            <person name="Summerbell R.C."/>
            <person name="Xu J."/>
            <person name="Young S."/>
            <person name="Zeng Q."/>
            <person name="Birren B.W."/>
            <person name="Cuomo C.A."/>
            <person name="White T.C."/>
        </authorList>
    </citation>
    <scope>NUCLEOTIDE SEQUENCE [LARGE SCALE GENOMIC DNA]</scope>
    <source>
        <strain evidence="11">ATCC MYA-4604 / CBS 118893</strain>
    </source>
</reference>
<gene>
    <name evidence="10" type="ORF">MGYG_03363</name>
</gene>
<evidence type="ECO:0000313" key="10">
    <source>
        <dbReference type="EMBL" id="EFR00361.1"/>
    </source>
</evidence>
<keyword evidence="4 8" id="KW-0812">Transmembrane</keyword>
<dbReference type="eggNOG" id="KOG0254">
    <property type="taxonomic scope" value="Eukaryota"/>
</dbReference>
<organism evidence="11">
    <name type="scientific">Arthroderma gypseum (strain ATCC MYA-4604 / CBS 118893)</name>
    <name type="common">Microsporum gypseum</name>
    <dbReference type="NCBI Taxonomy" id="535722"/>
    <lineage>
        <taxon>Eukaryota</taxon>
        <taxon>Fungi</taxon>
        <taxon>Dikarya</taxon>
        <taxon>Ascomycota</taxon>
        <taxon>Pezizomycotina</taxon>
        <taxon>Eurotiomycetes</taxon>
        <taxon>Eurotiomycetidae</taxon>
        <taxon>Onygenales</taxon>
        <taxon>Arthrodermataceae</taxon>
        <taxon>Nannizzia</taxon>
    </lineage>
</organism>
<feature type="transmembrane region" description="Helical" evidence="8">
    <location>
        <begin position="302"/>
        <end position="321"/>
    </location>
</feature>
<keyword evidence="11" id="KW-1185">Reference proteome</keyword>
<dbReference type="Gene3D" id="1.20.1250.20">
    <property type="entry name" value="MFS general substrate transporter like domains"/>
    <property type="match status" value="1"/>
</dbReference>
<keyword evidence="6 8" id="KW-0472">Membrane</keyword>
<keyword evidence="5 8" id="KW-1133">Transmembrane helix</keyword>
<feature type="domain" description="Major facilitator superfamily (MFS) profile" evidence="9">
    <location>
        <begin position="76"/>
        <end position="572"/>
    </location>
</feature>
<dbReference type="InterPro" id="IPR011701">
    <property type="entry name" value="MFS"/>
</dbReference>
<protein>
    <recommendedName>
        <fullName evidence="9">Major facilitator superfamily (MFS) profile domain-containing protein</fullName>
    </recommendedName>
</protein>
<name>E4UN59_ARTGP</name>
<feature type="compositionally biased region" description="Basic and acidic residues" evidence="7">
    <location>
        <begin position="1"/>
        <end position="11"/>
    </location>
</feature>
<dbReference type="Proteomes" id="UP000002669">
    <property type="component" value="Unassembled WGS sequence"/>
</dbReference>
<evidence type="ECO:0000256" key="6">
    <source>
        <dbReference type="ARBA" id="ARBA00023136"/>
    </source>
</evidence>
<evidence type="ECO:0000256" key="7">
    <source>
        <dbReference type="SAM" id="MobiDB-lite"/>
    </source>
</evidence>
<feature type="transmembrane region" description="Helical" evidence="8">
    <location>
        <begin position="140"/>
        <end position="160"/>
    </location>
</feature>
<dbReference type="OrthoDB" id="10021397at2759"/>
<accession>E4UN59</accession>
<evidence type="ECO:0000256" key="5">
    <source>
        <dbReference type="ARBA" id="ARBA00022989"/>
    </source>
</evidence>
<feature type="transmembrane region" description="Helical" evidence="8">
    <location>
        <begin position="113"/>
        <end position="133"/>
    </location>
</feature>
<evidence type="ECO:0000256" key="4">
    <source>
        <dbReference type="ARBA" id="ARBA00022692"/>
    </source>
</evidence>
<feature type="transmembrane region" description="Helical" evidence="8">
    <location>
        <begin position="436"/>
        <end position="458"/>
    </location>
</feature>
<dbReference type="Pfam" id="PF07690">
    <property type="entry name" value="MFS_1"/>
    <property type="match status" value="1"/>
</dbReference>
<evidence type="ECO:0000313" key="11">
    <source>
        <dbReference type="Proteomes" id="UP000002669"/>
    </source>
</evidence>
<feature type="transmembrane region" description="Helical" evidence="8">
    <location>
        <begin position="270"/>
        <end position="296"/>
    </location>
</feature>
<evidence type="ECO:0000256" key="2">
    <source>
        <dbReference type="ARBA" id="ARBA00007520"/>
    </source>
</evidence>
<feature type="transmembrane region" description="Helical" evidence="8">
    <location>
        <begin position="382"/>
        <end position="399"/>
    </location>
</feature>
<comment type="similarity">
    <text evidence="2">Belongs to the major facilitator superfamily. TCR/Tet family.</text>
</comment>
<dbReference type="InterPro" id="IPR020846">
    <property type="entry name" value="MFS_dom"/>
</dbReference>
<dbReference type="GeneID" id="10031153"/>
<feature type="transmembrane region" description="Helical" evidence="8">
    <location>
        <begin position="70"/>
        <end position="89"/>
    </location>
</feature>
<comment type="subcellular location">
    <subcellularLocation>
        <location evidence="1">Membrane</location>
        <topology evidence="1">Multi-pass membrane protein</topology>
    </subcellularLocation>
</comment>
<sequence>MGTRSSIDRPDPVAPELTTVRDFEKDNSVSKPEHHDTQASGLKHKGSRDSVEDPEYPSPKSSELPQRPEGWGWTLAVIVLLASAFLYGLDTTIVADVQAPVIEQFGAVQKLSWLGSGFPLGSVATILPIGALYNIFSIKIVYIVSIVLFEAGSALCGAAPNMNALIIGRVIAGIGGSGMYLGVLTYFSVFVPERRQPLYVSMSGFVWGLGTVIGPVIGGLFAHSKATWRWAFYINLVLAAVKAPVLLLLVPDYLPNRHKGALQKLKELDIIGMVLNAGIYVGWVIPMTFASTLWGWSDNRTIASFVVFGVVFIAFAIQQGVPLFTTLERRVFPAQFLRRSVMVLLYVSTSCANSALLVPAYYIPLFFQFTRGDSPVDAAVRLLPLIVLAIVSVMIQGVTMPLVGYYAPYYTISGVLIVVGSALMSTVGVDTPVANIYGYSVIVGIGTGLGVQASYGVAAAKVKEDEVQHAINYINLAQIGAETISLTVAGTIFQQLAFQNLSKYLAGRGYTSAELIAAIAGTQSVILQNGSEEVKSLAIEAIVEAMKKVYISMIAAGALQVICSFFLPREKLFMKPASA</sequence>